<dbReference type="GO" id="GO:0005634">
    <property type="term" value="C:nucleus"/>
    <property type="evidence" value="ECO:0007669"/>
    <property type="project" value="InterPro"/>
</dbReference>
<protein>
    <recommendedName>
        <fullName evidence="1">DUF659 domain-containing protein</fullName>
    </recommendedName>
</protein>
<dbReference type="SUPFAM" id="SSF57667">
    <property type="entry name" value="beta-beta-alpha zinc fingers"/>
    <property type="match status" value="1"/>
</dbReference>
<dbReference type="InterPro" id="IPR036236">
    <property type="entry name" value="Znf_C2H2_sf"/>
</dbReference>
<dbReference type="EMBL" id="VVIM01000001">
    <property type="protein sequence ID" value="KAB0804899.1"/>
    <property type="molecule type" value="Genomic_DNA"/>
</dbReference>
<keyword evidence="3" id="KW-1185">Reference proteome</keyword>
<dbReference type="PANTHER" id="PTHR32344:SF1">
    <property type="entry name" value="U1-TYPE DOMAIN-CONTAINING PROTEIN"/>
    <property type="match status" value="1"/>
</dbReference>
<feature type="domain" description="DUF659" evidence="1">
    <location>
        <begin position="116"/>
        <end position="273"/>
    </location>
</feature>
<evidence type="ECO:0000313" key="2">
    <source>
        <dbReference type="EMBL" id="KAB0804899.1"/>
    </source>
</evidence>
<organism evidence="2 3">
    <name type="scientific">Photinus pyralis</name>
    <name type="common">Common eastern firefly</name>
    <name type="synonym">Lampyris pyralis</name>
    <dbReference type="NCBI Taxonomy" id="7054"/>
    <lineage>
        <taxon>Eukaryota</taxon>
        <taxon>Metazoa</taxon>
        <taxon>Ecdysozoa</taxon>
        <taxon>Arthropoda</taxon>
        <taxon>Hexapoda</taxon>
        <taxon>Insecta</taxon>
        <taxon>Pterygota</taxon>
        <taxon>Neoptera</taxon>
        <taxon>Endopterygota</taxon>
        <taxon>Coleoptera</taxon>
        <taxon>Polyphaga</taxon>
        <taxon>Elateriformia</taxon>
        <taxon>Elateroidea</taxon>
        <taxon>Lampyridae</taxon>
        <taxon>Lampyrinae</taxon>
        <taxon>Photinus</taxon>
    </lineage>
</organism>
<dbReference type="OrthoDB" id="6596666at2759"/>
<gene>
    <name evidence="2" type="ORF">PPYR_01869</name>
</gene>
<evidence type="ECO:0000259" key="1">
    <source>
        <dbReference type="Pfam" id="PF04937"/>
    </source>
</evidence>
<dbReference type="Pfam" id="PF04937">
    <property type="entry name" value="DUF659"/>
    <property type="match status" value="1"/>
</dbReference>
<dbReference type="InterPro" id="IPR007021">
    <property type="entry name" value="DUF659"/>
</dbReference>
<dbReference type="InParanoid" id="A0A5N4B5L6"/>
<dbReference type="AlphaFoldDB" id="A0A5N4B5L6"/>
<dbReference type="GO" id="GO:0006357">
    <property type="term" value="P:regulation of transcription by RNA polymerase II"/>
    <property type="evidence" value="ECO:0007669"/>
    <property type="project" value="InterPro"/>
</dbReference>
<dbReference type="Proteomes" id="UP000327044">
    <property type="component" value="Unassembled WGS sequence"/>
</dbReference>
<accession>A0A5N4B5L6</accession>
<reference evidence="2 3" key="1">
    <citation type="journal article" date="2018" name="Elife">
        <title>Firefly genomes illuminate parallel origins of bioluminescence in beetles.</title>
        <authorList>
            <person name="Fallon T.R."/>
            <person name="Lower S.E."/>
            <person name="Chang C.H."/>
            <person name="Bessho-Uehara M."/>
            <person name="Martin G.J."/>
            <person name="Bewick A.J."/>
            <person name="Behringer M."/>
            <person name="Debat H.J."/>
            <person name="Wong I."/>
            <person name="Day J.C."/>
            <person name="Suvorov A."/>
            <person name="Silva C.J."/>
            <person name="Stanger-Hall K.F."/>
            <person name="Hall D.W."/>
            <person name="Schmitz R.J."/>
            <person name="Nelson D.R."/>
            <person name="Lewis S.M."/>
            <person name="Shigenobu S."/>
            <person name="Bybee S.M."/>
            <person name="Larracuente A.M."/>
            <person name="Oba Y."/>
            <person name="Weng J.K."/>
        </authorList>
    </citation>
    <scope>NUCLEOTIDE SEQUENCE [LARGE SCALE GENOMIC DNA]</scope>
    <source>
        <strain evidence="2">1611_PpyrPB1</strain>
        <tissue evidence="2">Whole body</tissue>
    </source>
</reference>
<name>A0A5N4B5L6_PHOPY</name>
<comment type="caution">
    <text evidence="2">The sequence shown here is derived from an EMBL/GenBank/DDBJ whole genome shotgun (WGS) entry which is preliminary data.</text>
</comment>
<dbReference type="InterPro" id="IPR012337">
    <property type="entry name" value="RNaseH-like_sf"/>
</dbReference>
<dbReference type="SUPFAM" id="SSF53098">
    <property type="entry name" value="Ribonuclease H-like"/>
    <property type="match status" value="2"/>
</dbReference>
<sequence length="501" mass="57212">MPKNIETSIRIWLKDNPHLKLHEGDKIFCRICNKIFSCKKKFHIIQHENTNAHKRFVAKGAVVQPQISESLTNVPARSTFFMDLCTAMVAANIPWFKLDCPPFRNFLEKYTETKIPNRTTLSKLYLPKCYQNAINIIQADIGQHDIWICVDETTDRTGRFIANLIVGKLSEDSAATPYLLSSKVLERTNHCTVARFVNESLAILWPNAIQHAKVKIMYSDAAPYMLKTATSLKVFYPNLIHFTCIAHGLNLVAEVIREQYPNVNGIISTTKKIFLKAPLRVQIYKEMLPNTPLPPEPVLTRWGTWLNAAFFYNTHFEKIKEVVARFDSNSAASIKNAQNFFNSPGIKNELTYIHTHFKIIPETIKKIEARGMPLTESLGLVETVSDSLRSAPGRVAKVAFNKLSNCLLKNPSYETLWAIKKIFCGDEAELPFNFVTDNIQAFKFAPITSCEVERSFSMYKNILTDKRHNLSEKNVEMLIVAHSLTKFDKNDIDNDKDNDFE</sequence>
<dbReference type="PANTHER" id="PTHR32344">
    <property type="entry name" value="U1-TYPE DOMAIN-CONTAINING PROTEIN"/>
    <property type="match status" value="1"/>
</dbReference>
<dbReference type="GO" id="GO:0003690">
    <property type="term" value="F:double-stranded DNA binding"/>
    <property type="evidence" value="ECO:0007669"/>
    <property type="project" value="InterPro"/>
</dbReference>
<dbReference type="InterPro" id="IPR033375">
    <property type="entry name" value="Cggbp1"/>
</dbReference>
<proteinExistence type="predicted"/>
<evidence type="ECO:0000313" key="3">
    <source>
        <dbReference type="Proteomes" id="UP000327044"/>
    </source>
</evidence>